<reference evidence="4" key="1">
    <citation type="submission" date="2016-04" db="UniProtKB">
        <authorList>
            <consortium name="WormBaseParasite"/>
        </authorList>
    </citation>
    <scope>IDENTIFICATION</scope>
</reference>
<dbReference type="EMBL" id="UYSG01000002">
    <property type="protein sequence ID" value="VDL11638.1"/>
    <property type="molecule type" value="Genomic_DNA"/>
</dbReference>
<feature type="compositionally biased region" description="Polar residues" evidence="1">
    <location>
        <begin position="35"/>
        <end position="47"/>
    </location>
</feature>
<reference evidence="2 3" key="2">
    <citation type="submission" date="2018-11" db="EMBL/GenBank/DDBJ databases">
        <authorList>
            <consortium name="Pathogen Informatics"/>
        </authorList>
    </citation>
    <scope>NUCLEOTIDE SEQUENCE [LARGE SCALE GENOMIC DNA]</scope>
</reference>
<feature type="compositionally biased region" description="Polar residues" evidence="1">
    <location>
        <begin position="546"/>
        <end position="561"/>
    </location>
</feature>
<evidence type="ECO:0000313" key="2">
    <source>
        <dbReference type="EMBL" id="VDL11638.1"/>
    </source>
</evidence>
<dbReference type="STRING" id="6216.A0A158QBH4"/>
<dbReference type="Proteomes" id="UP000274504">
    <property type="component" value="Unassembled WGS sequence"/>
</dbReference>
<evidence type="ECO:0000256" key="1">
    <source>
        <dbReference type="SAM" id="MobiDB-lite"/>
    </source>
</evidence>
<evidence type="ECO:0000313" key="3">
    <source>
        <dbReference type="Proteomes" id="UP000274504"/>
    </source>
</evidence>
<dbReference type="AlphaFoldDB" id="A0A158QBH4"/>
<feature type="region of interest" description="Disordered" evidence="1">
    <location>
        <begin position="831"/>
        <end position="876"/>
    </location>
</feature>
<sequence>MDRTPPTEQLTATENAVNALPKPIQVAQPVPTPSPSGLNVQPAQSEQPPCLNPIIMTNPGSSSMMSYIQNANGTLSMPLGNNNVVNSVPPSKSGLISSSPYIYQGIPFGQQIFLANPQQNGFVIAQPQGASYMIAPPQVRGPSAGQPIPMTFFLGPQQTPGLIQLPQQQPPANVIPTMNPQPLVCTNPPVAVQQQPTFQQIPQGVAVTRLPNGGCPILPNSNIAAAGSVNPIPAPSPTVAMATASTPPVAVSTGCNGSPGPALQPAKPIPPPQSATRADPESVLRQLNQEINNLQNMTTPLSDQQKTRLQKLVDARDKVQRSIELNRTKAAAGIAGSVSNPSAVIRPAIASPQNAALRPRPPGPPTNILPAVRTEVVNLLMKHRLLPVNQTGGESVLVEFRLNSQRYQLYLTRTQKADLESLLYTLPSNQKKADVLLVYQTEQMRFFATHPRPAPPVAAQLRLVRPPGNQIAQAAPQPGIAQSTPHVQPPPQPRLPLPMLTALILFQDPGSKCPPVKVSVFGSSMPIVRATPPAPPQSVAPAVSRTAPQKTPNPLSQPSAQQLRRHNAVRGLFHSDQMASNAQPPVLSIDNADDGSTKPLPTLEELINLLAPYHVQQDMDNSPAALQKVDDILDKAFSQLNTRKRQTVDAINSILYVEKWQLMERPSVDRIPLTRLLRDGERERLEAERTAFDKITTLMAEAAQPPSAKIIRQLLNDAAPDFIPLEFDKNGNSRPAILQLEEEEGKLEERMELENPRGIPPDPAWPTWEMGSTTIGVDDDDGGDIDFRPPSPDVDIANAVVEEDEVPDISLNKFGERSTIPPLNGLPMDFLSPSTSRTEMPRIHQRQSTEEDGSCQRLRHSEDPTVDEAIRSIIDL</sequence>
<feature type="region of interest" description="Disordered" evidence="1">
    <location>
        <begin position="532"/>
        <end position="561"/>
    </location>
</feature>
<feature type="region of interest" description="Disordered" evidence="1">
    <location>
        <begin position="1"/>
        <end position="49"/>
    </location>
</feature>
<protein>
    <submittedName>
        <fullName evidence="4">GLTSCR protein conserved domain-containing protein</fullName>
    </submittedName>
</protein>
<dbReference type="WBParaSite" id="HDID_0000001901-mRNA-1">
    <property type="protein sequence ID" value="HDID_0000001901-mRNA-1"/>
    <property type="gene ID" value="HDID_0000001901"/>
</dbReference>
<gene>
    <name evidence="2" type="ORF">HDID_LOCUS20</name>
</gene>
<name>A0A158QBH4_HYMDI</name>
<evidence type="ECO:0000313" key="4">
    <source>
        <dbReference type="WBParaSite" id="HDID_0000001901-mRNA-1"/>
    </source>
</evidence>
<accession>A0A158QBH4</accession>
<organism evidence="4">
    <name type="scientific">Hymenolepis diminuta</name>
    <name type="common">Rat tapeworm</name>
    <dbReference type="NCBI Taxonomy" id="6216"/>
    <lineage>
        <taxon>Eukaryota</taxon>
        <taxon>Metazoa</taxon>
        <taxon>Spiralia</taxon>
        <taxon>Lophotrochozoa</taxon>
        <taxon>Platyhelminthes</taxon>
        <taxon>Cestoda</taxon>
        <taxon>Eucestoda</taxon>
        <taxon>Cyclophyllidea</taxon>
        <taxon>Hymenolepididae</taxon>
        <taxon>Hymenolepis</taxon>
    </lineage>
</organism>
<dbReference type="OrthoDB" id="6274331at2759"/>
<feature type="region of interest" description="Disordered" evidence="1">
    <location>
        <begin position="251"/>
        <end position="277"/>
    </location>
</feature>
<feature type="compositionally biased region" description="Polar residues" evidence="1">
    <location>
        <begin position="1"/>
        <end position="16"/>
    </location>
</feature>
<proteinExistence type="predicted"/>